<organism evidence="1 2">
    <name type="scientific">Eumeta variegata</name>
    <name type="common">Bagworm moth</name>
    <name type="synonym">Eumeta japonica</name>
    <dbReference type="NCBI Taxonomy" id="151549"/>
    <lineage>
        <taxon>Eukaryota</taxon>
        <taxon>Metazoa</taxon>
        <taxon>Ecdysozoa</taxon>
        <taxon>Arthropoda</taxon>
        <taxon>Hexapoda</taxon>
        <taxon>Insecta</taxon>
        <taxon>Pterygota</taxon>
        <taxon>Neoptera</taxon>
        <taxon>Endopterygota</taxon>
        <taxon>Lepidoptera</taxon>
        <taxon>Glossata</taxon>
        <taxon>Ditrysia</taxon>
        <taxon>Tineoidea</taxon>
        <taxon>Psychidae</taxon>
        <taxon>Oiketicinae</taxon>
        <taxon>Eumeta</taxon>
    </lineage>
</organism>
<dbReference type="EMBL" id="BGZK01000055">
    <property type="protein sequence ID" value="GBP13115.1"/>
    <property type="molecule type" value="Genomic_DNA"/>
</dbReference>
<keyword evidence="2" id="KW-1185">Reference proteome</keyword>
<comment type="caution">
    <text evidence="1">The sequence shown here is derived from an EMBL/GenBank/DDBJ whole genome shotgun (WGS) entry which is preliminary data.</text>
</comment>
<proteinExistence type="predicted"/>
<name>A0A4C1TG80_EUMVA</name>
<evidence type="ECO:0000313" key="1">
    <source>
        <dbReference type="EMBL" id="GBP13115.1"/>
    </source>
</evidence>
<gene>
    <name evidence="1" type="ORF">EVAR_93083_1</name>
</gene>
<protein>
    <submittedName>
        <fullName evidence="1">Uncharacterized protein</fullName>
    </submittedName>
</protein>
<reference evidence="1 2" key="1">
    <citation type="journal article" date="2019" name="Commun. Biol.">
        <title>The bagworm genome reveals a unique fibroin gene that provides high tensile strength.</title>
        <authorList>
            <person name="Kono N."/>
            <person name="Nakamura H."/>
            <person name="Ohtoshi R."/>
            <person name="Tomita M."/>
            <person name="Numata K."/>
            <person name="Arakawa K."/>
        </authorList>
    </citation>
    <scope>NUCLEOTIDE SEQUENCE [LARGE SCALE GENOMIC DNA]</scope>
</reference>
<accession>A0A4C1TG80</accession>
<sequence length="84" mass="9520">MPCLIEVIFKISSGGRGPDCLAENLTVKMRPVRIPYRVRYQKWRRRPQVNIAKSSRAPRGRPLHNTAVSVDASGHLELSLLARQ</sequence>
<evidence type="ECO:0000313" key="2">
    <source>
        <dbReference type="Proteomes" id="UP000299102"/>
    </source>
</evidence>
<dbReference type="AlphaFoldDB" id="A0A4C1TG80"/>
<dbReference type="Proteomes" id="UP000299102">
    <property type="component" value="Unassembled WGS sequence"/>
</dbReference>